<name>A0ABT0RSY4_9SPHN</name>
<keyword evidence="3" id="KW-1185">Reference proteome</keyword>
<organism evidence="2 3">
    <name type="scientific">Sphingomonas caseinilyticus</name>
    <dbReference type="NCBI Taxonomy" id="2908205"/>
    <lineage>
        <taxon>Bacteria</taxon>
        <taxon>Pseudomonadati</taxon>
        <taxon>Pseudomonadota</taxon>
        <taxon>Alphaproteobacteria</taxon>
        <taxon>Sphingomonadales</taxon>
        <taxon>Sphingomonadaceae</taxon>
        <taxon>Sphingomonas</taxon>
    </lineage>
</organism>
<sequence length="72" mass="7889">MDLKGLGYLMSSASVVFLGIVAWPSPAEPTWHAVAVLLGMSLSILGMGVRFMSHQQDRRDIHRAARNQPPES</sequence>
<reference evidence="2 3" key="1">
    <citation type="submission" date="2022-05" db="EMBL/GenBank/DDBJ databases">
        <authorList>
            <person name="Jo J.-H."/>
            <person name="Im W.-T."/>
        </authorList>
    </citation>
    <scope>NUCLEOTIDE SEQUENCE [LARGE SCALE GENOMIC DNA]</scope>
    <source>
        <strain evidence="2 3">NSE70-1</strain>
    </source>
</reference>
<dbReference type="EMBL" id="JAMGBA010000001">
    <property type="protein sequence ID" value="MCL6698120.1"/>
    <property type="molecule type" value="Genomic_DNA"/>
</dbReference>
<feature type="transmembrane region" description="Helical" evidence="1">
    <location>
        <begin position="7"/>
        <end position="25"/>
    </location>
</feature>
<gene>
    <name evidence="2" type="ORF">LZ496_04880</name>
</gene>
<comment type="caution">
    <text evidence="2">The sequence shown here is derived from an EMBL/GenBank/DDBJ whole genome shotgun (WGS) entry which is preliminary data.</text>
</comment>
<proteinExistence type="predicted"/>
<keyword evidence="1" id="KW-0472">Membrane</keyword>
<evidence type="ECO:0000313" key="2">
    <source>
        <dbReference type="EMBL" id="MCL6698120.1"/>
    </source>
</evidence>
<keyword evidence="1" id="KW-1133">Transmembrane helix</keyword>
<evidence type="ECO:0000256" key="1">
    <source>
        <dbReference type="SAM" id="Phobius"/>
    </source>
</evidence>
<accession>A0ABT0RSY4</accession>
<feature type="transmembrane region" description="Helical" evidence="1">
    <location>
        <begin position="31"/>
        <end position="53"/>
    </location>
</feature>
<dbReference type="Proteomes" id="UP001203410">
    <property type="component" value="Unassembled WGS sequence"/>
</dbReference>
<keyword evidence="1" id="KW-0812">Transmembrane</keyword>
<dbReference type="RefSeq" id="WP_249903459.1">
    <property type="nucleotide sequence ID" value="NZ_JAMGBA010000001.1"/>
</dbReference>
<evidence type="ECO:0000313" key="3">
    <source>
        <dbReference type="Proteomes" id="UP001203410"/>
    </source>
</evidence>
<protein>
    <submittedName>
        <fullName evidence="2">Uncharacterized protein</fullName>
    </submittedName>
</protein>